<evidence type="ECO:0000313" key="1">
    <source>
        <dbReference type="EMBL" id="QMS85522.1"/>
    </source>
</evidence>
<dbReference type="Proteomes" id="UP000514720">
    <property type="component" value="Chromosome"/>
</dbReference>
<proteinExistence type="predicted"/>
<dbReference type="AlphaFoldDB" id="A0A7L7KTA5"/>
<protein>
    <submittedName>
        <fullName evidence="1">Uncharacterized protein</fullName>
    </submittedName>
</protein>
<dbReference type="RefSeq" id="WP_258877322.1">
    <property type="nucleotide sequence ID" value="NZ_CP048914.1"/>
</dbReference>
<dbReference type="EMBL" id="CP048914">
    <property type="protein sequence ID" value="QMS85522.1"/>
    <property type="molecule type" value="Genomic_DNA"/>
</dbReference>
<sequence length="94" mass="10924">MKQKILIKEQNSIIYEGRISDIPIKESAIIAKSIELFNDDDPCIIHQSYVIKEYVDIVLRLLHDHNPLDVNNHLDDLSFLSLQQPQFCTIYLEG</sequence>
<organism evidence="1 2">
    <name type="scientific">Candidatus Xianfuyuplasma coldseepsis</name>
    <dbReference type="NCBI Taxonomy" id="2782163"/>
    <lineage>
        <taxon>Bacteria</taxon>
        <taxon>Bacillati</taxon>
        <taxon>Mycoplasmatota</taxon>
        <taxon>Mollicutes</taxon>
        <taxon>Candidatus Izemoplasmatales</taxon>
        <taxon>Candidatus Izemoplasmataceae</taxon>
        <taxon>Candidatus Xianfuyuplasma</taxon>
    </lineage>
</organism>
<evidence type="ECO:0000313" key="2">
    <source>
        <dbReference type="Proteomes" id="UP000514720"/>
    </source>
</evidence>
<keyword evidence="2" id="KW-1185">Reference proteome</keyword>
<gene>
    <name evidence="1" type="ORF">G4Z02_07130</name>
</gene>
<name>A0A7L7KTA5_9MOLU</name>
<accession>A0A7L7KTA5</accession>
<dbReference type="KEGG" id="xcl:G4Z02_07130"/>
<reference evidence="1 2" key="1">
    <citation type="submission" date="2020-02" db="EMBL/GenBank/DDBJ databases">
        <authorList>
            <person name="Zheng R.K."/>
            <person name="Sun C.M."/>
        </authorList>
    </citation>
    <scope>NUCLEOTIDE SEQUENCE [LARGE SCALE GENOMIC DNA]</scope>
    <source>
        <strain evidence="2">zrk13</strain>
    </source>
</reference>